<evidence type="ECO:0000313" key="10">
    <source>
        <dbReference type="Proteomes" id="UP000326759"/>
    </source>
</evidence>
<keyword evidence="5" id="KW-0804">Transcription</keyword>
<gene>
    <name evidence="9" type="primary">med23</name>
    <name evidence="9" type="ORF">Anas_08623</name>
</gene>
<comment type="similarity">
    <text evidence="2">Belongs to the Mediator complex subunit 23 family.</text>
</comment>
<evidence type="ECO:0000256" key="5">
    <source>
        <dbReference type="ARBA" id="ARBA00023163"/>
    </source>
</evidence>
<feature type="compositionally biased region" description="Polar residues" evidence="8">
    <location>
        <begin position="71"/>
        <end position="83"/>
    </location>
</feature>
<name>A0A5N5TEA8_9CRUS</name>
<evidence type="ECO:0000256" key="1">
    <source>
        <dbReference type="ARBA" id="ARBA00004123"/>
    </source>
</evidence>
<dbReference type="PANTHER" id="PTHR12691:SF10">
    <property type="entry name" value="MEDIATOR OF RNA POLYMERASE II TRANSCRIPTION SUBUNIT 23"/>
    <property type="match status" value="1"/>
</dbReference>
<dbReference type="GO" id="GO:0010628">
    <property type="term" value="P:positive regulation of gene expression"/>
    <property type="evidence" value="ECO:0007669"/>
    <property type="project" value="TreeGrafter"/>
</dbReference>
<accession>A0A5N5TEA8</accession>
<protein>
    <recommendedName>
        <fullName evidence="3">Mediator of RNA polymerase II transcription subunit 23</fullName>
    </recommendedName>
    <alternativeName>
        <fullName evidence="7">Mediator complex subunit 23</fullName>
    </alternativeName>
</protein>
<organism evidence="9 10">
    <name type="scientific">Armadillidium nasatum</name>
    <dbReference type="NCBI Taxonomy" id="96803"/>
    <lineage>
        <taxon>Eukaryota</taxon>
        <taxon>Metazoa</taxon>
        <taxon>Ecdysozoa</taxon>
        <taxon>Arthropoda</taxon>
        <taxon>Crustacea</taxon>
        <taxon>Multicrustacea</taxon>
        <taxon>Malacostraca</taxon>
        <taxon>Eumalacostraca</taxon>
        <taxon>Peracarida</taxon>
        <taxon>Isopoda</taxon>
        <taxon>Oniscidea</taxon>
        <taxon>Crinocheta</taxon>
        <taxon>Armadillidiidae</taxon>
        <taxon>Armadillidium</taxon>
    </lineage>
</organism>
<evidence type="ECO:0000313" key="9">
    <source>
        <dbReference type="EMBL" id="KAB7505004.1"/>
    </source>
</evidence>
<feature type="region of interest" description="Disordered" evidence="8">
    <location>
        <begin position="377"/>
        <end position="404"/>
    </location>
</feature>
<evidence type="ECO:0000256" key="6">
    <source>
        <dbReference type="ARBA" id="ARBA00023242"/>
    </source>
</evidence>
<evidence type="ECO:0000256" key="3">
    <source>
        <dbReference type="ARBA" id="ARBA00019696"/>
    </source>
</evidence>
<feature type="compositionally biased region" description="Low complexity" evidence="8">
    <location>
        <begin position="1383"/>
        <end position="1410"/>
    </location>
</feature>
<dbReference type="GO" id="GO:0005667">
    <property type="term" value="C:transcription regulator complex"/>
    <property type="evidence" value="ECO:0007669"/>
    <property type="project" value="TreeGrafter"/>
</dbReference>
<dbReference type="GO" id="GO:0016592">
    <property type="term" value="C:mediator complex"/>
    <property type="evidence" value="ECO:0007669"/>
    <property type="project" value="TreeGrafter"/>
</dbReference>
<feature type="region of interest" description="Disordered" evidence="8">
    <location>
        <begin position="67"/>
        <end position="87"/>
    </location>
</feature>
<evidence type="ECO:0000256" key="7">
    <source>
        <dbReference type="ARBA" id="ARBA00031961"/>
    </source>
</evidence>
<evidence type="ECO:0000256" key="8">
    <source>
        <dbReference type="SAM" id="MobiDB-lite"/>
    </source>
</evidence>
<dbReference type="PANTHER" id="PTHR12691">
    <property type="entry name" value="MEDIATOR OF RNA POLYMERASE II TRANSCRIPTION SUBUNIT 23"/>
    <property type="match status" value="1"/>
</dbReference>
<comment type="caution">
    <text evidence="9">The sequence shown here is derived from an EMBL/GenBank/DDBJ whole genome shotgun (WGS) entry which is preliminary data.</text>
</comment>
<feature type="compositionally biased region" description="Polar residues" evidence="8">
    <location>
        <begin position="1411"/>
        <end position="1428"/>
    </location>
</feature>
<dbReference type="InterPro" id="IPR021629">
    <property type="entry name" value="Mediator_Med23"/>
</dbReference>
<proteinExistence type="inferred from homology"/>
<evidence type="ECO:0000256" key="4">
    <source>
        <dbReference type="ARBA" id="ARBA00023015"/>
    </source>
</evidence>
<feature type="region of interest" description="Disordered" evidence="8">
    <location>
        <begin position="1383"/>
        <end position="1428"/>
    </location>
</feature>
<comment type="subcellular location">
    <subcellularLocation>
        <location evidence="1">Nucleus</location>
    </subcellularLocation>
</comment>
<dbReference type="OrthoDB" id="9982951at2759"/>
<keyword evidence="6" id="KW-0539">Nucleus</keyword>
<evidence type="ECO:0000256" key="2">
    <source>
        <dbReference type="ARBA" id="ARBA00010222"/>
    </source>
</evidence>
<sequence>MGTLEEQLKHIELKATEILSEVLKVDAVQESLFNILDAGFGEKAGGSGIAKLCTDLTTFYNEECPPPIDGPQSTVQPATQDASQKQDQKDTALVMHEAGVKAIVNYLAHKKNHLQAQLIAQILHYLAINKIISAKCVCFALLAHENLKPDNATYWVGSFKLIKLIIPGVYYKGVREIMKNCLEKARLLPAHLKHSQLEPANALCDLLETIFDRNASLLPGYFIVNELLKLYPDYKTWPHWRLSRMLTNFIDECRKATQMLSITGRHRLRPIVEHSGHSSPSICSWKLDSTTLKFPLKGALPYSKNFQESQTNLLKHVFRQPYSKEMILAMLDLVKKQRYLVLEEQIVDLFVDSLEECATLDANYFANAAASNAVVQSSNTDSNSNSSGGIPSANGGSSTPPTSLPPALLTPPHCQCSHVTSLLIYFVLNQQIVFKSIVQALHDRLKKSSKIPGGRDHLMWSFLQYLSGTIAKNPVSDFQPVLRLIELLYPEREPLPVPDCSDPHCSLQLSAMCILIHILRKAQSDNLKTPQSLPPAFTGHHELLQNLVHNPQVPLLTTAFPAFSPPDYRIALLLNAYSTNSEVFHRPMWGLTELIFGNQKTTVPMPGTNCQALGSTTPFHMSFLDSLTIHVKMSILHNISTHINKHSHSKSNIALAPALVETYARLLVYSETESLGIKQYISNMENSALRLITGLGNTEVMPNLMRFFTTEAKSNVISAESEELNRVIVLTMARAIHVTGCDSSGESARWCVDFLKAVMSHTPHTWASHTLQCFPSIIADFYKQHGAPRDTQNLKKAVEEEYRKWKSMSNENDIIAHFSLQHNTSNLFLCLLFKMVFDTTRVPAEAYKVLERLGPRQLMAHVRTLCDFLVLEFSNSSLGTHLSKCVDTMNAIIWQFNIVPIDRLILCLCLRTQEGSSEAQVCLFIIQLLLLKPPDFRNRVQEFVSDNSPEHWKQTNWYEKHTAFHRKFPEKFAPESLMAGQGSHSSQYQTLPIYFTNVCLRFLPVLDIMIHRFLEFHQVHKRLETVIEQLGSLYKFHDRPITYLYNTLHYYEERLRDSPLLKRHLVRAVVMSQKDIRPAGWALTEEYIIYLGQTTEEVLWNPSLPYYVGVVKRLVQTIQGKTVFPHIEWRFNEFANCGAHALHVTCVELMALPSAPSVVANNLIDTLLKGYCEIPPDEVMDWVNALGLILSWLPEAYYSVIHDKIVALMQIPDIASPTPSSLDPFSLLNLQLVVSTVSDCVPAMTLALVHSFWHHASFGQVGKIPQLMKERLRPMLKTEEQLIVLCHVVAPFLQRFNTEVGKKLFEVPLELYEALATVDKCVSEMKYQDAICDLLYHIKYMFTGDTIKNDIEDLIKGLRPSLKLRLRFITHLNIEAIESTTSTTTNATTTVTTSSTPTTSNNNSNDSRTTVVASSGPITGSINNTLGS</sequence>
<reference evidence="9 10" key="1">
    <citation type="journal article" date="2019" name="PLoS Biol.">
        <title>Sex chromosomes control vertical transmission of feminizing Wolbachia symbionts in an isopod.</title>
        <authorList>
            <person name="Becking T."/>
            <person name="Chebbi M.A."/>
            <person name="Giraud I."/>
            <person name="Moumen B."/>
            <person name="Laverre T."/>
            <person name="Caubet Y."/>
            <person name="Peccoud J."/>
            <person name="Gilbert C."/>
            <person name="Cordaux R."/>
        </authorList>
    </citation>
    <scope>NUCLEOTIDE SEQUENCE [LARGE SCALE GENOMIC DNA]</scope>
    <source>
        <strain evidence="9">ANa2</strain>
        <tissue evidence="9">Whole body excluding digestive tract and cuticle</tissue>
    </source>
</reference>
<keyword evidence="4" id="KW-0805">Transcription regulation</keyword>
<dbReference type="GO" id="GO:0006357">
    <property type="term" value="P:regulation of transcription by RNA polymerase II"/>
    <property type="evidence" value="ECO:0007669"/>
    <property type="project" value="TreeGrafter"/>
</dbReference>
<keyword evidence="10" id="KW-1185">Reference proteome</keyword>
<feature type="compositionally biased region" description="Low complexity" evidence="8">
    <location>
        <begin position="377"/>
        <end position="387"/>
    </location>
</feature>
<dbReference type="Pfam" id="PF11573">
    <property type="entry name" value="Med23"/>
    <property type="match status" value="1"/>
</dbReference>
<dbReference type="EMBL" id="SEYY01001988">
    <property type="protein sequence ID" value="KAB7505004.1"/>
    <property type="molecule type" value="Genomic_DNA"/>
</dbReference>
<dbReference type="Proteomes" id="UP000326759">
    <property type="component" value="Unassembled WGS sequence"/>
</dbReference>